<dbReference type="OrthoDB" id="9811975at2"/>
<dbReference type="CDD" id="cd06550">
    <property type="entry name" value="TM_ABC_iron-siderophores_like"/>
    <property type="match status" value="1"/>
</dbReference>
<feature type="transmembrane region" description="Helical" evidence="8">
    <location>
        <begin position="58"/>
        <end position="82"/>
    </location>
</feature>
<evidence type="ECO:0000313" key="9">
    <source>
        <dbReference type="EMBL" id="PLW76606.1"/>
    </source>
</evidence>
<protein>
    <submittedName>
        <fullName evidence="9">ABC transporter permease</fullName>
    </submittedName>
</protein>
<keyword evidence="4" id="KW-1003">Cell membrane</keyword>
<dbReference type="PANTHER" id="PTHR30472">
    <property type="entry name" value="FERRIC ENTEROBACTIN TRANSPORT SYSTEM PERMEASE PROTEIN"/>
    <property type="match status" value="1"/>
</dbReference>
<proteinExistence type="inferred from homology"/>
<dbReference type="EMBL" id="PKUQ01000024">
    <property type="protein sequence ID" value="PLW76606.1"/>
    <property type="molecule type" value="Genomic_DNA"/>
</dbReference>
<comment type="caution">
    <text evidence="9">The sequence shown here is derived from an EMBL/GenBank/DDBJ whole genome shotgun (WGS) entry which is preliminary data.</text>
</comment>
<evidence type="ECO:0000256" key="4">
    <source>
        <dbReference type="ARBA" id="ARBA00022475"/>
    </source>
</evidence>
<comment type="subcellular location">
    <subcellularLocation>
        <location evidence="1">Cell membrane</location>
        <topology evidence="1">Multi-pass membrane protein</topology>
    </subcellularLocation>
</comment>
<evidence type="ECO:0000256" key="1">
    <source>
        <dbReference type="ARBA" id="ARBA00004651"/>
    </source>
</evidence>
<dbReference type="GO" id="GO:0033214">
    <property type="term" value="P:siderophore-iron import into cell"/>
    <property type="evidence" value="ECO:0007669"/>
    <property type="project" value="TreeGrafter"/>
</dbReference>
<dbReference type="InterPro" id="IPR000522">
    <property type="entry name" value="ABC_transptr_permease_BtuC"/>
</dbReference>
<keyword evidence="7 8" id="KW-0472">Membrane</keyword>
<dbReference type="Proteomes" id="UP000234881">
    <property type="component" value="Unassembled WGS sequence"/>
</dbReference>
<evidence type="ECO:0000256" key="8">
    <source>
        <dbReference type="SAM" id="Phobius"/>
    </source>
</evidence>
<dbReference type="GO" id="GO:0022857">
    <property type="term" value="F:transmembrane transporter activity"/>
    <property type="evidence" value="ECO:0007669"/>
    <property type="project" value="InterPro"/>
</dbReference>
<gene>
    <name evidence="9" type="ORF">C0081_13720</name>
</gene>
<feature type="transmembrane region" description="Helical" evidence="8">
    <location>
        <begin position="296"/>
        <end position="318"/>
    </location>
</feature>
<dbReference type="GO" id="GO:0005886">
    <property type="term" value="C:plasma membrane"/>
    <property type="evidence" value="ECO:0007669"/>
    <property type="project" value="UniProtKB-SubCell"/>
</dbReference>
<keyword evidence="6 8" id="KW-1133">Transmembrane helix</keyword>
<keyword evidence="3" id="KW-0813">Transport</keyword>
<keyword evidence="5 8" id="KW-0812">Transmembrane</keyword>
<accession>A0A2N5XPZ7</accession>
<dbReference type="AlphaFoldDB" id="A0A2N5XPZ7"/>
<keyword evidence="10" id="KW-1185">Reference proteome</keyword>
<evidence type="ECO:0000256" key="7">
    <source>
        <dbReference type="ARBA" id="ARBA00023136"/>
    </source>
</evidence>
<feature type="transmembrane region" description="Helical" evidence="8">
    <location>
        <begin position="368"/>
        <end position="387"/>
    </location>
</feature>
<evidence type="ECO:0000256" key="3">
    <source>
        <dbReference type="ARBA" id="ARBA00022448"/>
    </source>
</evidence>
<feature type="transmembrane region" description="Helical" evidence="8">
    <location>
        <begin position="149"/>
        <end position="169"/>
    </location>
</feature>
<comment type="similarity">
    <text evidence="2">Belongs to the binding-protein-dependent transport system permease family. FecCD subfamily.</text>
</comment>
<feature type="transmembrane region" description="Helical" evidence="8">
    <location>
        <begin position="6"/>
        <end position="27"/>
    </location>
</feature>
<feature type="transmembrane region" description="Helical" evidence="8">
    <location>
        <begin position="175"/>
        <end position="196"/>
    </location>
</feature>
<name>A0A2N5XPZ7_9HYPH</name>
<dbReference type="Gene3D" id="1.10.3470.10">
    <property type="entry name" value="ABC transporter involved in vitamin B12 uptake, BtuC"/>
    <property type="match status" value="1"/>
</dbReference>
<dbReference type="FunFam" id="1.10.3470.10:FF:000001">
    <property type="entry name" value="Vitamin B12 ABC transporter permease BtuC"/>
    <property type="match status" value="1"/>
</dbReference>
<sequence>MSNDALRFAILAVFQIPTALSLLVLAFRRVLHFVFFRTSSLSTPHIDKLIANHRREALHAFLLFCLALVLGVISIGIGPVYIDPLTVLNVVLQHVTDAAPGPDFSWAFDSIVWTSRAPRIVMAFAVGATLAVCGTAIQSMVRNPLADPFVLGISSGASTGAAFAITVLGTTASSALTLSGFAFVGALFAMMLVLVIGGRSGGNDPLRLIMVGIAIGYALNAATGFLIFASDSPEASRSVMFWMMGSLANTHWEMALASILVAIATIFLLGIAARHLDAMASGDDTALAIGIKPERVRLYVMIIVSLSVGVMVAGSGIIGFVGLVSPHIGRMLIGSRHRILIPASAGIGVVFLVIADIGARTLFPPQELAIGVVTGVTGAPFLIFLLSRMRRRFSATS</sequence>
<evidence type="ECO:0000313" key="10">
    <source>
        <dbReference type="Proteomes" id="UP000234881"/>
    </source>
</evidence>
<feature type="transmembrane region" description="Helical" evidence="8">
    <location>
        <begin position="259"/>
        <end position="276"/>
    </location>
</feature>
<evidence type="ECO:0000256" key="2">
    <source>
        <dbReference type="ARBA" id="ARBA00007935"/>
    </source>
</evidence>
<evidence type="ECO:0000256" key="6">
    <source>
        <dbReference type="ARBA" id="ARBA00022989"/>
    </source>
</evidence>
<dbReference type="SUPFAM" id="SSF81345">
    <property type="entry name" value="ABC transporter involved in vitamin B12 uptake, BtuC"/>
    <property type="match status" value="1"/>
</dbReference>
<dbReference type="Pfam" id="PF01032">
    <property type="entry name" value="FecCD"/>
    <property type="match status" value="1"/>
</dbReference>
<evidence type="ECO:0000256" key="5">
    <source>
        <dbReference type="ARBA" id="ARBA00022692"/>
    </source>
</evidence>
<organism evidence="9 10">
    <name type="scientific">Cohaesibacter celericrescens</name>
    <dbReference type="NCBI Taxonomy" id="2067669"/>
    <lineage>
        <taxon>Bacteria</taxon>
        <taxon>Pseudomonadati</taxon>
        <taxon>Pseudomonadota</taxon>
        <taxon>Alphaproteobacteria</taxon>
        <taxon>Hyphomicrobiales</taxon>
        <taxon>Cohaesibacteraceae</taxon>
    </lineage>
</organism>
<reference evidence="9 10" key="1">
    <citation type="submission" date="2018-01" db="EMBL/GenBank/DDBJ databases">
        <title>The draft genome sequence of Cohaesibacter sp. H1304.</title>
        <authorList>
            <person name="Wang N.-N."/>
            <person name="Du Z.-J."/>
        </authorList>
    </citation>
    <scope>NUCLEOTIDE SEQUENCE [LARGE SCALE GENOMIC DNA]</scope>
    <source>
        <strain evidence="9 10">H1304</strain>
    </source>
</reference>
<dbReference type="InterPro" id="IPR037294">
    <property type="entry name" value="ABC_BtuC-like"/>
</dbReference>
<dbReference type="PANTHER" id="PTHR30472:SF67">
    <property type="entry name" value="PERMEASE OF ABC TRANSPORTER-RELATED"/>
    <property type="match status" value="1"/>
</dbReference>
<feature type="transmembrane region" description="Helical" evidence="8">
    <location>
        <begin position="339"/>
        <end position="362"/>
    </location>
</feature>
<feature type="transmembrane region" description="Helical" evidence="8">
    <location>
        <begin position="208"/>
        <end position="229"/>
    </location>
</feature>